<name>A0A6A7K0X7_LACHE</name>
<dbReference type="AlphaFoldDB" id="A0A6A7K0X7"/>
<proteinExistence type="predicted"/>
<evidence type="ECO:0000313" key="2">
    <source>
        <dbReference type="Proteomes" id="UP000430466"/>
    </source>
</evidence>
<accession>A0A6A7K0X7</accession>
<evidence type="ECO:0000313" key="1">
    <source>
        <dbReference type="EMBL" id="MPW14220.1"/>
    </source>
</evidence>
<dbReference type="Proteomes" id="UP000430466">
    <property type="component" value="Unassembled WGS sequence"/>
</dbReference>
<reference evidence="1 2" key="1">
    <citation type="submission" date="2019-10" db="EMBL/GenBank/DDBJ databases">
        <title>Draft genome sequences of Lactobacillus strains.</title>
        <authorList>
            <person name="Cho G.-S."/>
            <person name="Fagbemigun O."/>
            <person name="Brinks E."/>
            <person name="Franz C.M.A.P."/>
        </authorList>
    </citation>
    <scope>NUCLEOTIDE SEQUENCE [LARGE SCALE GENOMIC DNA]</scope>
    <source>
        <strain evidence="1 2">313</strain>
    </source>
</reference>
<gene>
    <name evidence="1" type="ORF">GDZ32_04215</name>
</gene>
<dbReference type="RefSeq" id="WP_152723758.1">
    <property type="nucleotide sequence ID" value="NZ_WHOE01000024.1"/>
</dbReference>
<sequence length="67" mass="7629">MKPNTRILNYTTLIQDGVLTLDDVPQDIKKEVTNWVRYLAGIKDESMVKDDAAQVKKVDDNDSHSTH</sequence>
<protein>
    <submittedName>
        <fullName evidence="1">Uncharacterized protein</fullName>
    </submittedName>
</protein>
<comment type="caution">
    <text evidence="1">The sequence shown here is derived from an EMBL/GenBank/DDBJ whole genome shotgun (WGS) entry which is preliminary data.</text>
</comment>
<organism evidence="1 2">
    <name type="scientific">Lactobacillus helveticus</name>
    <name type="common">Lactobacillus suntoryeus</name>
    <dbReference type="NCBI Taxonomy" id="1587"/>
    <lineage>
        <taxon>Bacteria</taxon>
        <taxon>Bacillati</taxon>
        <taxon>Bacillota</taxon>
        <taxon>Bacilli</taxon>
        <taxon>Lactobacillales</taxon>
        <taxon>Lactobacillaceae</taxon>
        <taxon>Lactobacillus</taxon>
    </lineage>
</organism>
<dbReference type="EMBL" id="WHOE01000024">
    <property type="protein sequence ID" value="MPW14220.1"/>
    <property type="molecule type" value="Genomic_DNA"/>
</dbReference>